<evidence type="ECO:0000313" key="4">
    <source>
        <dbReference type="Proteomes" id="UP001527392"/>
    </source>
</evidence>
<proteinExistence type="predicted"/>
<evidence type="ECO:0008006" key="5">
    <source>
        <dbReference type="Google" id="ProtNLM"/>
    </source>
</evidence>
<sequence>MTTKKIFSSFAVAILALSLAGCTTINNTTSTNKKPEQSTSSKVVKNSHSQKFATSSNDSQKENSVLNSNETNYIANDNSQVKSVTQPSNNNENASSYTQNQNSINKSETDTIKNNVLSNFLKANNMQPQSTENYVVTDLGSNNYQIEIRSNNNDNSVSHLNGLYKYNNQTNQIQQFNSINGDWK</sequence>
<gene>
    <name evidence="3" type="ORF">L2504_09155</name>
</gene>
<feature type="region of interest" description="Disordered" evidence="1">
    <location>
        <begin position="27"/>
        <end position="106"/>
    </location>
</feature>
<dbReference type="EMBL" id="JAKHMS010000037">
    <property type="protein sequence ID" value="MCZ3782287.1"/>
    <property type="molecule type" value="Genomic_DNA"/>
</dbReference>
<dbReference type="RefSeq" id="WP_124032069.1">
    <property type="nucleotide sequence ID" value="NZ_CAKMAX010000060.1"/>
</dbReference>
<name>A0ABT4K971_9LACO</name>
<evidence type="ECO:0000256" key="2">
    <source>
        <dbReference type="SAM" id="SignalP"/>
    </source>
</evidence>
<keyword evidence="2" id="KW-0732">Signal</keyword>
<reference evidence="3 4" key="1">
    <citation type="submission" date="2022-01" db="EMBL/GenBank/DDBJ databases">
        <title>VMRC isolate genome collection.</title>
        <authorList>
            <person name="France M."/>
            <person name="Rutt L."/>
            <person name="Humphrys M."/>
            <person name="Ravel J."/>
        </authorList>
    </citation>
    <scope>NUCLEOTIDE SEQUENCE [LARGE SCALE GENOMIC DNA]</scope>
    <source>
        <strain evidence="3 4">C0030B4</strain>
    </source>
</reference>
<comment type="caution">
    <text evidence="3">The sequence shown here is derived from an EMBL/GenBank/DDBJ whole genome shotgun (WGS) entry which is preliminary data.</text>
</comment>
<accession>A0ABT4K971</accession>
<keyword evidence="4" id="KW-1185">Reference proteome</keyword>
<evidence type="ECO:0000313" key="3">
    <source>
        <dbReference type="EMBL" id="MCZ3782287.1"/>
    </source>
</evidence>
<dbReference type="Proteomes" id="UP001527392">
    <property type="component" value="Unassembled WGS sequence"/>
</dbReference>
<dbReference type="PROSITE" id="PS51257">
    <property type="entry name" value="PROKAR_LIPOPROTEIN"/>
    <property type="match status" value="1"/>
</dbReference>
<feature type="signal peptide" evidence="2">
    <location>
        <begin position="1"/>
        <end position="20"/>
    </location>
</feature>
<feature type="compositionally biased region" description="Polar residues" evidence="1">
    <location>
        <begin position="37"/>
        <end position="106"/>
    </location>
</feature>
<protein>
    <recommendedName>
        <fullName evidence="5">Lipoprotein</fullName>
    </recommendedName>
</protein>
<organism evidence="3 4">
    <name type="scientific">Limosilactobacillus vaginalis</name>
    <dbReference type="NCBI Taxonomy" id="1633"/>
    <lineage>
        <taxon>Bacteria</taxon>
        <taxon>Bacillati</taxon>
        <taxon>Bacillota</taxon>
        <taxon>Bacilli</taxon>
        <taxon>Lactobacillales</taxon>
        <taxon>Lactobacillaceae</taxon>
        <taxon>Limosilactobacillus</taxon>
    </lineage>
</organism>
<feature type="chain" id="PRO_5046311614" description="Lipoprotein" evidence="2">
    <location>
        <begin position="21"/>
        <end position="184"/>
    </location>
</feature>
<evidence type="ECO:0000256" key="1">
    <source>
        <dbReference type="SAM" id="MobiDB-lite"/>
    </source>
</evidence>